<evidence type="ECO:0000313" key="1">
    <source>
        <dbReference type="EMBL" id="SVC86118.1"/>
    </source>
</evidence>
<name>A0A382QMF3_9ZZZZ</name>
<protein>
    <submittedName>
        <fullName evidence="1">Uncharacterized protein</fullName>
    </submittedName>
</protein>
<accession>A0A382QMF3</accession>
<dbReference type="EMBL" id="UINC01115239">
    <property type="protein sequence ID" value="SVC86118.1"/>
    <property type="molecule type" value="Genomic_DNA"/>
</dbReference>
<organism evidence="1">
    <name type="scientific">marine metagenome</name>
    <dbReference type="NCBI Taxonomy" id="408172"/>
    <lineage>
        <taxon>unclassified sequences</taxon>
        <taxon>metagenomes</taxon>
        <taxon>ecological metagenomes</taxon>
    </lineage>
</organism>
<dbReference type="AlphaFoldDB" id="A0A382QMF3"/>
<sequence length="38" mass="4612">MKNMRNIFIDWYTAIDQSEVAFMKKVQLRSQQKYLLSS</sequence>
<gene>
    <name evidence="1" type="ORF">METZ01_LOCUS338972</name>
</gene>
<reference evidence="1" key="1">
    <citation type="submission" date="2018-05" db="EMBL/GenBank/DDBJ databases">
        <authorList>
            <person name="Lanie J.A."/>
            <person name="Ng W.-L."/>
            <person name="Kazmierczak K.M."/>
            <person name="Andrzejewski T.M."/>
            <person name="Davidsen T.M."/>
            <person name="Wayne K.J."/>
            <person name="Tettelin H."/>
            <person name="Glass J.I."/>
            <person name="Rusch D."/>
            <person name="Podicherti R."/>
            <person name="Tsui H.-C.T."/>
            <person name="Winkler M.E."/>
        </authorList>
    </citation>
    <scope>NUCLEOTIDE SEQUENCE</scope>
</reference>
<proteinExistence type="predicted"/>